<proteinExistence type="predicted"/>
<gene>
    <name evidence="2" type="ORF">S12H4_56001</name>
</gene>
<dbReference type="InterPro" id="IPR000653">
    <property type="entry name" value="DegT/StrS_aminotransferase"/>
</dbReference>
<feature type="non-terminal residue" evidence="2">
    <location>
        <position position="1"/>
    </location>
</feature>
<dbReference type="GO" id="GO:0008483">
    <property type="term" value="F:transaminase activity"/>
    <property type="evidence" value="ECO:0007669"/>
    <property type="project" value="TreeGrafter"/>
</dbReference>
<comment type="caution">
    <text evidence="2">The sequence shown here is derived from an EMBL/GenBank/DDBJ whole genome shotgun (WGS) entry which is preliminary data.</text>
</comment>
<accession>X1VT58</accession>
<dbReference type="SUPFAM" id="SSF53383">
    <property type="entry name" value="PLP-dependent transferases"/>
    <property type="match status" value="1"/>
</dbReference>
<evidence type="ECO:0000313" key="2">
    <source>
        <dbReference type="EMBL" id="GAJ24082.1"/>
    </source>
</evidence>
<dbReference type="PANTHER" id="PTHR30244">
    <property type="entry name" value="TRANSAMINASE"/>
    <property type="match status" value="1"/>
</dbReference>
<dbReference type="Gene3D" id="3.40.640.10">
    <property type="entry name" value="Type I PLP-dependent aspartate aminotransferase-like (Major domain)"/>
    <property type="match status" value="1"/>
</dbReference>
<protein>
    <recommendedName>
        <fullName evidence="3">Aminotransferase DegT</fullName>
    </recommendedName>
</protein>
<evidence type="ECO:0008006" key="3">
    <source>
        <dbReference type="Google" id="ProtNLM"/>
    </source>
</evidence>
<name>X1VT58_9ZZZZ</name>
<dbReference type="InterPro" id="IPR015424">
    <property type="entry name" value="PyrdxlP-dep_Trfase"/>
</dbReference>
<evidence type="ECO:0000256" key="1">
    <source>
        <dbReference type="ARBA" id="ARBA00022898"/>
    </source>
</evidence>
<sequence length="218" mass="24482">LPKLEEYVKYLGKIWSTRWLTNGGEFVQLLEKKLEEYLRVKNLVLVTNGTVALQLALKAFELKGEVLTTPFTFAATTNVILWEGLTPVFADIDPETFNIDPNDVERKITEKTSAILAVHVYGNPCYVEELQQIASSYNLKLIYDAAHAFGVEYKKQSVLNYGGISTLSFHATKIFNTIEGGAIVVKDKELFEKLKLLRNHGIKSEEEVVLPGINAKMS</sequence>
<dbReference type="EMBL" id="BARW01035990">
    <property type="protein sequence ID" value="GAJ24082.1"/>
    <property type="molecule type" value="Genomic_DNA"/>
</dbReference>
<dbReference type="GO" id="GO:0000271">
    <property type="term" value="P:polysaccharide biosynthetic process"/>
    <property type="evidence" value="ECO:0007669"/>
    <property type="project" value="TreeGrafter"/>
</dbReference>
<dbReference type="PANTHER" id="PTHR30244:SF9">
    <property type="entry name" value="PROTEIN RV3402C"/>
    <property type="match status" value="1"/>
</dbReference>
<organism evidence="2">
    <name type="scientific">marine sediment metagenome</name>
    <dbReference type="NCBI Taxonomy" id="412755"/>
    <lineage>
        <taxon>unclassified sequences</taxon>
        <taxon>metagenomes</taxon>
        <taxon>ecological metagenomes</taxon>
    </lineage>
</organism>
<reference evidence="2" key="1">
    <citation type="journal article" date="2014" name="Front. Microbiol.">
        <title>High frequency of phylogenetically diverse reductive dehalogenase-homologous genes in deep subseafloor sedimentary metagenomes.</title>
        <authorList>
            <person name="Kawai M."/>
            <person name="Futagami T."/>
            <person name="Toyoda A."/>
            <person name="Takaki Y."/>
            <person name="Nishi S."/>
            <person name="Hori S."/>
            <person name="Arai W."/>
            <person name="Tsubouchi T."/>
            <person name="Morono Y."/>
            <person name="Uchiyama I."/>
            <person name="Ito T."/>
            <person name="Fujiyama A."/>
            <person name="Inagaki F."/>
            <person name="Takami H."/>
        </authorList>
    </citation>
    <scope>NUCLEOTIDE SEQUENCE</scope>
    <source>
        <strain evidence="2">Expedition CK06-06</strain>
    </source>
</reference>
<feature type="non-terminal residue" evidence="2">
    <location>
        <position position="218"/>
    </location>
</feature>
<keyword evidence="1" id="KW-0663">Pyridoxal phosphate</keyword>
<dbReference type="Pfam" id="PF01041">
    <property type="entry name" value="DegT_DnrJ_EryC1"/>
    <property type="match status" value="1"/>
</dbReference>
<dbReference type="AlphaFoldDB" id="X1VT58"/>
<dbReference type="InterPro" id="IPR015421">
    <property type="entry name" value="PyrdxlP-dep_Trfase_major"/>
</dbReference>
<dbReference type="GO" id="GO:0030170">
    <property type="term" value="F:pyridoxal phosphate binding"/>
    <property type="evidence" value="ECO:0007669"/>
    <property type="project" value="TreeGrafter"/>
</dbReference>